<sequence>MMDKYQHIHKDYRPLMLLDDHGRIEALHEPMWINYPRTVEVINLLKSLMNQPKKPRMQNLLIIGESNIGKTSLIVQFALNNPDFSLEDDLGMSHPSKPVIVAQFPASVDEKGLYIAILESFWTPFRPTDTIAKLRHQAIYLLRECNVRILILDEIHNLLGGTAAKQRTVMNLLKNLGNELLIPIVGVGTQDAALILHSDPQHASRFDVITLPRWEMNKDFRSLLMAFEARLPLQNPSDLGSREKGSALFAISSGNLGDLHRLVVECATCAINEGAEEITMDIINKYKWMKPTDGIRKRRA</sequence>
<evidence type="ECO:0000259" key="1">
    <source>
        <dbReference type="SMART" id="SM00382"/>
    </source>
</evidence>
<dbReference type="EMBL" id="PTIZ01000017">
    <property type="protein sequence ID" value="PPK72535.1"/>
    <property type="molecule type" value="Genomic_DNA"/>
</dbReference>
<name>A0A2S6H4X0_9GAMM</name>
<evidence type="ECO:0000313" key="3">
    <source>
        <dbReference type="Proteomes" id="UP000240010"/>
    </source>
</evidence>
<evidence type="ECO:0000313" key="2">
    <source>
        <dbReference type="EMBL" id="PPK72535.1"/>
    </source>
</evidence>
<organism evidence="2 3">
    <name type="scientific">Methylobacter tundripaludum</name>
    <dbReference type="NCBI Taxonomy" id="173365"/>
    <lineage>
        <taxon>Bacteria</taxon>
        <taxon>Pseudomonadati</taxon>
        <taxon>Pseudomonadota</taxon>
        <taxon>Gammaproteobacteria</taxon>
        <taxon>Methylococcales</taxon>
        <taxon>Methylococcaceae</taxon>
        <taxon>Methylobacter</taxon>
    </lineage>
</organism>
<comment type="caution">
    <text evidence="2">The sequence shown here is derived from an EMBL/GenBank/DDBJ whole genome shotgun (WGS) entry which is preliminary data.</text>
</comment>
<accession>A0A2S6H4X0</accession>
<dbReference type="Pfam" id="PF05621">
    <property type="entry name" value="TniB"/>
    <property type="match status" value="1"/>
</dbReference>
<dbReference type="SUPFAM" id="SSF52540">
    <property type="entry name" value="P-loop containing nucleoside triphosphate hydrolases"/>
    <property type="match status" value="1"/>
</dbReference>
<proteinExistence type="predicted"/>
<dbReference type="SMART" id="SM00382">
    <property type="entry name" value="AAA"/>
    <property type="match status" value="1"/>
</dbReference>
<dbReference type="InterPro" id="IPR003593">
    <property type="entry name" value="AAA+_ATPase"/>
</dbReference>
<dbReference type="AlphaFoldDB" id="A0A2S6H4X0"/>
<dbReference type="RefSeq" id="WP_104430411.1">
    <property type="nucleotide sequence ID" value="NZ_PTIZ01000017.1"/>
</dbReference>
<gene>
    <name evidence="2" type="ORF">B0F87_11718</name>
</gene>
<dbReference type="Gene3D" id="3.40.50.300">
    <property type="entry name" value="P-loop containing nucleotide triphosphate hydrolases"/>
    <property type="match status" value="1"/>
</dbReference>
<dbReference type="InterPro" id="IPR027417">
    <property type="entry name" value="P-loop_NTPase"/>
</dbReference>
<dbReference type="InterPro" id="IPR008868">
    <property type="entry name" value="TniB"/>
</dbReference>
<reference evidence="2 3" key="1">
    <citation type="submission" date="2018-02" db="EMBL/GenBank/DDBJ databases">
        <title>Subsurface microbial communities from deep shales in Ohio and West Virginia, USA.</title>
        <authorList>
            <person name="Wrighton K."/>
        </authorList>
    </citation>
    <scope>NUCLEOTIDE SEQUENCE [LARGE SCALE GENOMIC DNA]</scope>
    <source>
        <strain evidence="2 3">OWC-DMM</strain>
    </source>
</reference>
<protein>
    <submittedName>
        <fullName evidence="2">TniB protein</fullName>
    </submittedName>
</protein>
<feature type="domain" description="AAA+ ATPase" evidence="1">
    <location>
        <begin position="56"/>
        <end position="207"/>
    </location>
</feature>
<dbReference type="Proteomes" id="UP000240010">
    <property type="component" value="Unassembled WGS sequence"/>
</dbReference>